<dbReference type="InterPro" id="IPR004202">
    <property type="entry name" value="COX7C/Cox8"/>
</dbReference>
<dbReference type="GeneID" id="18245795"/>
<evidence type="ECO:0000256" key="5">
    <source>
        <dbReference type="ARBA" id="ARBA00023128"/>
    </source>
</evidence>
<gene>
    <name evidence="8" type="ORF">CANTEDRAFT_105290</name>
</gene>
<reference evidence="8 9" key="1">
    <citation type="journal article" date="2011" name="Proc. Natl. Acad. Sci. U.S.A.">
        <title>Comparative genomics of xylose-fermenting fungi for enhanced biofuel production.</title>
        <authorList>
            <person name="Wohlbach D.J."/>
            <person name="Kuo A."/>
            <person name="Sato T.K."/>
            <person name="Potts K.M."/>
            <person name="Salamov A.A."/>
            <person name="LaButti K.M."/>
            <person name="Sun H."/>
            <person name="Clum A."/>
            <person name="Pangilinan J.L."/>
            <person name="Lindquist E.A."/>
            <person name="Lucas S."/>
            <person name="Lapidus A."/>
            <person name="Jin M."/>
            <person name="Gunawan C."/>
            <person name="Balan V."/>
            <person name="Dale B.E."/>
            <person name="Jeffries T.W."/>
            <person name="Zinkel R."/>
            <person name="Barry K.W."/>
            <person name="Grigoriev I.V."/>
            <person name="Gasch A.P."/>
        </authorList>
    </citation>
    <scope>NUCLEOTIDE SEQUENCE [LARGE SCALE GENOMIC DNA]</scope>
    <source>
        <strain evidence="9">ATCC 10573 / BCRC 21748 / CBS 615 / JCM 9827 / NBRC 10315 / NRRL Y-1498 / VKM Y-70</strain>
    </source>
</reference>
<dbReference type="STRING" id="590646.G3B3F9"/>
<dbReference type="eggNOG" id="KOG4527">
    <property type="taxonomic scope" value="Eukaryota"/>
</dbReference>
<dbReference type="GO" id="GO:0006123">
    <property type="term" value="P:mitochondrial electron transport, cytochrome c to oxygen"/>
    <property type="evidence" value="ECO:0007669"/>
    <property type="project" value="UniProtKB-UniRule"/>
</dbReference>
<evidence type="ECO:0000256" key="6">
    <source>
        <dbReference type="ARBA" id="ARBA00023136"/>
    </source>
</evidence>
<keyword evidence="6 7" id="KW-0472">Membrane</keyword>
<keyword evidence="7" id="KW-0812">Transmembrane</keyword>
<keyword evidence="7" id="KW-0809">Transit peptide</keyword>
<comment type="subcellular location">
    <subcellularLocation>
        <location evidence="1 7">Mitochondrion inner membrane</location>
        <topology evidence="1 7">Single-pass membrane protein</topology>
    </subcellularLocation>
</comment>
<evidence type="ECO:0000256" key="2">
    <source>
        <dbReference type="ARBA" id="ARBA00004673"/>
    </source>
</evidence>
<feature type="transmembrane region" description="Helical" evidence="7">
    <location>
        <begin position="55"/>
        <end position="76"/>
    </location>
</feature>
<evidence type="ECO:0000256" key="3">
    <source>
        <dbReference type="ARBA" id="ARBA00010514"/>
    </source>
</evidence>
<comment type="similarity">
    <text evidence="3 7">Belongs to the cytochrome c oxidase VIIc family.</text>
</comment>
<evidence type="ECO:0000256" key="7">
    <source>
        <dbReference type="RuleBase" id="RU368123"/>
    </source>
</evidence>
<evidence type="ECO:0000313" key="9">
    <source>
        <dbReference type="Proteomes" id="UP000000707"/>
    </source>
</evidence>
<dbReference type="GO" id="GO:0045277">
    <property type="term" value="C:respiratory chain complex IV"/>
    <property type="evidence" value="ECO:0007669"/>
    <property type="project" value="UniProtKB-UniRule"/>
</dbReference>
<comment type="function">
    <text evidence="7">Component of the cytochrome c oxidase, the last enzyme in the mitochondrial electron transport chain which drives oxidative phosphorylation. The respiratory chain contains 3 multisubunit complexes succinate dehydrogenase (complex II, CII), ubiquinol-cytochrome c oxidoreductase (cytochrome b-c1 complex, complex III, CIII) and cytochrome c oxidase (complex IV, CIV), that cooperate to transfer electrons derived from NADH and succinate to molecular oxygen, creating an electrochemical gradient over the inner membrane that drives transmembrane transport and the ATP synthase. Cytochrome c oxidase is the component of the respiratory chain that catalyzes the reduction of oxygen to water. Electrons originating from reduced cytochrome c in the intermembrane space (IMS) are transferred via the dinuclear copper A center (CU(A)) of subunit 2 and heme A of subunit 1 to the active site in subunit 1, a binuclear center (BNC) formed by heme A3 and copper B (CU(B)). The BNC reduces molecular oxygen to 2 water molecules using 4 electrons from cytochrome c in the IMS and 4 protons from the mitochondrial matrix.</text>
</comment>
<proteinExistence type="inferred from homology"/>
<dbReference type="Proteomes" id="UP000000707">
    <property type="component" value="Unassembled WGS sequence"/>
</dbReference>
<comment type="subunit">
    <text evidence="7">Component of the cytochrome c oxidase (complex IV, CIV), a multisubunit enzyme composed of a catalytic core of 3 subunits and several supernumerary subunits. The complex exists as a monomer or a dimer and forms supercomplexes (SCs) in the inner mitochondrial membrane with ubiquinol-cytochrome c oxidoreductase (cytochrome b-c1 complex, complex III, CIII).</text>
</comment>
<dbReference type="AlphaFoldDB" id="G3B3F9"/>
<name>G3B3F9_CANTC</name>
<protein>
    <recommendedName>
        <fullName evidence="7">Cytochrome c oxidase subunit 8, mitochondrial</fullName>
    </recommendedName>
    <alternativeName>
        <fullName evidence="7">Cytochrome c oxidase polypeptide VIII</fullName>
    </alternativeName>
</protein>
<dbReference type="KEGG" id="cten:18245795"/>
<evidence type="ECO:0000313" key="8">
    <source>
        <dbReference type="EMBL" id="EGV64154.1"/>
    </source>
</evidence>
<keyword evidence="7" id="KW-1133">Transmembrane helix</keyword>
<sequence length="82" mass="9487">MNRLLSQKLAINNRMMVRNFQSSSKRLSSVFGHPKEGVYSNIPFTIKRKIIPLSVYYWGTLGFFFSFPFLTTLLHLKKSGSI</sequence>
<dbReference type="HOGENOM" id="CLU_169812_0_1_1"/>
<dbReference type="InterPro" id="IPR036636">
    <property type="entry name" value="COX7C/Cox8_sf"/>
</dbReference>
<dbReference type="GO" id="GO:0005743">
    <property type="term" value="C:mitochondrial inner membrane"/>
    <property type="evidence" value="ECO:0007669"/>
    <property type="project" value="UniProtKB-SubCell"/>
</dbReference>
<keyword evidence="4 7" id="KW-0999">Mitochondrion inner membrane</keyword>
<dbReference type="Gene3D" id="4.10.49.10">
    <property type="entry name" value="Cytochrome c oxidase subunit VIIc"/>
    <property type="match status" value="1"/>
</dbReference>
<accession>G3B3F9</accession>
<dbReference type="OrthoDB" id="9974841at2759"/>
<evidence type="ECO:0000256" key="1">
    <source>
        <dbReference type="ARBA" id="ARBA00004434"/>
    </source>
</evidence>
<organism evidence="9">
    <name type="scientific">Candida tenuis (strain ATCC 10573 / BCRC 21748 / CBS 615 / JCM 9827 / NBRC 10315 / NRRL Y-1498 / VKM Y-70)</name>
    <name type="common">Yeast</name>
    <name type="synonym">Yamadazyma tenuis</name>
    <dbReference type="NCBI Taxonomy" id="590646"/>
    <lineage>
        <taxon>Eukaryota</taxon>
        <taxon>Fungi</taxon>
        <taxon>Dikarya</taxon>
        <taxon>Ascomycota</taxon>
        <taxon>Saccharomycotina</taxon>
        <taxon>Pichiomycetes</taxon>
        <taxon>Debaryomycetaceae</taxon>
        <taxon>Yamadazyma</taxon>
    </lineage>
</organism>
<evidence type="ECO:0000256" key="4">
    <source>
        <dbReference type="ARBA" id="ARBA00022792"/>
    </source>
</evidence>
<dbReference type="UniPathway" id="UPA00705"/>
<keyword evidence="5 7" id="KW-0496">Mitochondrion</keyword>
<comment type="pathway">
    <text evidence="2 7">Energy metabolism; oxidative phosphorylation.</text>
</comment>
<keyword evidence="9" id="KW-1185">Reference proteome</keyword>
<dbReference type="Pfam" id="PF02935">
    <property type="entry name" value="COX7C"/>
    <property type="match status" value="1"/>
</dbReference>
<dbReference type="EMBL" id="GL996521">
    <property type="protein sequence ID" value="EGV64154.1"/>
    <property type="molecule type" value="Genomic_DNA"/>
</dbReference>